<evidence type="ECO:0000256" key="1">
    <source>
        <dbReference type="SAM" id="MobiDB-lite"/>
    </source>
</evidence>
<dbReference type="Gene3D" id="3.30.450.20">
    <property type="entry name" value="PAS domain"/>
    <property type="match status" value="1"/>
</dbReference>
<proteinExistence type="predicted"/>
<feature type="region of interest" description="Disordered" evidence="1">
    <location>
        <begin position="128"/>
        <end position="162"/>
    </location>
</feature>
<dbReference type="HOGENOM" id="CLU_1460377_0_0_7"/>
<protein>
    <submittedName>
        <fullName evidence="3">Signal transduction protein</fullName>
    </submittedName>
</protein>
<accession>A9FKK8</accession>
<dbReference type="InterPro" id="IPR013656">
    <property type="entry name" value="PAS_4"/>
</dbReference>
<dbReference type="NCBIfam" id="TIGR00229">
    <property type="entry name" value="sensory_box"/>
    <property type="match status" value="1"/>
</dbReference>
<dbReference type="eggNOG" id="COG1366">
    <property type="taxonomic scope" value="Bacteria"/>
</dbReference>
<dbReference type="InterPro" id="IPR035965">
    <property type="entry name" value="PAS-like_dom_sf"/>
</dbReference>
<dbReference type="STRING" id="448385.sce4963"/>
<dbReference type="Proteomes" id="UP000002139">
    <property type="component" value="Chromosome"/>
</dbReference>
<dbReference type="SUPFAM" id="SSF55785">
    <property type="entry name" value="PYP-like sensor domain (PAS domain)"/>
    <property type="match status" value="1"/>
</dbReference>
<gene>
    <name evidence="3" type="ordered locus">sce4963</name>
</gene>
<feature type="compositionally biased region" description="Low complexity" evidence="1">
    <location>
        <begin position="147"/>
        <end position="157"/>
    </location>
</feature>
<evidence type="ECO:0000313" key="3">
    <source>
        <dbReference type="EMBL" id="CAN95126.1"/>
    </source>
</evidence>
<dbReference type="Pfam" id="PF08448">
    <property type="entry name" value="PAS_4"/>
    <property type="match status" value="1"/>
</dbReference>
<dbReference type="InterPro" id="IPR000014">
    <property type="entry name" value="PAS"/>
</dbReference>
<name>A9FKK8_SORC5</name>
<dbReference type="PROSITE" id="PS50112">
    <property type="entry name" value="PAS"/>
    <property type="match status" value="1"/>
</dbReference>
<dbReference type="KEGG" id="scl:sce4963"/>
<dbReference type="AlphaFoldDB" id="A9FKK8"/>
<keyword evidence="4" id="KW-1185">Reference proteome</keyword>
<evidence type="ECO:0000259" key="2">
    <source>
        <dbReference type="PROSITE" id="PS50112"/>
    </source>
</evidence>
<dbReference type="EMBL" id="AM746676">
    <property type="protein sequence ID" value="CAN95126.1"/>
    <property type="molecule type" value="Genomic_DNA"/>
</dbReference>
<sequence length="185" mass="19282">MADANGALSSLDAFIAHSTEMLFVAGGDGALDELTELRARDRMLRALINALPIAMWAVDTDGTYLYHEGKGLEAAGHQPGQLVGANIFDLYGEARGAVRRALAGDPVHGLAEVHGCVWESWMVPLAEEEGRRPPATSPDTTAEDEAPGSSAGAGAAPWATELRTAGRRRSRCAAAVPRACASSGS</sequence>
<organism evidence="3 4">
    <name type="scientific">Sorangium cellulosum (strain So ce56)</name>
    <name type="common">Polyangium cellulosum (strain So ce56)</name>
    <dbReference type="NCBI Taxonomy" id="448385"/>
    <lineage>
        <taxon>Bacteria</taxon>
        <taxon>Pseudomonadati</taxon>
        <taxon>Myxococcota</taxon>
        <taxon>Polyangia</taxon>
        <taxon>Polyangiales</taxon>
        <taxon>Polyangiaceae</taxon>
        <taxon>Sorangium</taxon>
    </lineage>
</organism>
<evidence type="ECO:0000313" key="4">
    <source>
        <dbReference type="Proteomes" id="UP000002139"/>
    </source>
</evidence>
<feature type="domain" description="PAS" evidence="2">
    <location>
        <begin position="40"/>
        <end position="91"/>
    </location>
</feature>
<reference evidence="3 4" key="1">
    <citation type="journal article" date="2007" name="Nat. Biotechnol.">
        <title>Complete genome sequence of the myxobacterium Sorangium cellulosum.</title>
        <authorList>
            <person name="Schneiker S."/>
            <person name="Perlova O."/>
            <person name="Kaiser O."/>
            <person name="Gerth K."/>
            <person name="Alici A."/>
            <person name="Altmeyer M.O."/>
            <person name="Bartels D."/>
            <person name="Bekel T."/>
            <person name="Beyer S."/>
            <person name="Bode E."/>
            <person name="Bode H.B."/>
            <person name="Bolten C.J."/>
            <person name="Choudhuri J.V."/>
            <person name="Doss S."/>
            <person name="Elnakady Y.A."/>
            <person name="Frank B."/>
            <person name="Gaigalat L."/>
            <person name="Goesmann A."/>
            <person name="Groeger C."/>
            <person name="Gross F."/>
            <person name="Jelsbak L."/>
            <person name="Jelsbak L."/>
            <person name="Kalinowski J."/>
            <person name="Kegler C."/>
            <person name="Knauber T."/>
            <person name="Konietzny S."/>
            <person name="Kopp M."/>
            <person name="Krause L."/>
            <person name="Krug D."/>
            <person name="Linke B."/>
            <person name="Mahmud T."/>
            <person name="Martinez-Arias R."/>
            <person name="McHardy A.C."/>
            <person name="Merai M."/>
            <person name="Meyer F."/>
            <person name="Mormann S."/>
            <person name="Munoz-Dorado J."/>
            <person name="Perez J."/>
            <person name="Pradella S."/>
            <person name="Rachid S."/>
            <person name="Raddatz G."/>
            <person name="Rosenau F."/>
            <person name="Rueckert C."/>
            <person name="Sasse F."/>
            <person name="Scharfe M."/>
            <person name="Schuster S.C."/>
            <person name="Suen G."/>
            <person name="Treuner-Lange A."/>
            <person name="Velicer G.J."/>
            <person name="Vorholter F.-J."/>
            <person name="Weissman K.J."/>
            <person name="Welch R.D."/>
            <person name="Wenzel S.C."/>
            <person name="Whitworth D.E."/>
            <person name="Wilhelm S."/>
            <person name="Wittmann C."/>
            <person name="Bloecker H."/>
            <person name="Puehler A."/>
            <person name="Mueller R."/>
        </authorList>
    </citation>
    <scope>NUCLEOTIDE SEQUENCE [LARGE SCALE GENOMIC DNA]</scope>
    <source>
        <strain evidence="4">So ce56</strain>
    </source>
</reference>
<dbReference type="RefSeq" id="WP_012237595.1">
    <property type="nucleotide sequence ID" value="NC_010162.1"/>
</dbReference>
<dbReference type="OrthoDB" id="118142at2"/>